<dbReference type="InterPro" id="IPR029068">
    <property type="entry name" value="Glyas_Bleomycin-R_OHBP_Dase"/>
</dbReference>
<evidence type="ECO:0000313" key="2">
    <source>
        <dbReference type="EMBL" id="KAK9807234.1"/>
    </source>
</evidence>
<dbReference type="InterPro" id="IPR037523">
    <property type="entry name" value="VOC_core"/>
</dbReference>
<dbReference type="PROSITE" id="PS51819">
    <property type="entry name" value="VOC"/>
    <property type="match status" value="1"/>
</dbReference>
<proteinExistence type="predicted"/>
<organism evidence="2 3">
    <name type="scientific">Symbiochloris irregularis</name>
    <dbReference type="NCBI Taxonomy" id="706552"/>
    <lineage>
        <taxon>Eukaryota</taxon>
        <taxon>Viridiplantae</taxon>
        <taxon>Chlorophyta</taxon>
        <taxon>core chlorophytes</taxon>
        <taxon>Trebouxiophyceae</taxon>
        <taxon>Trebouxiales</taxon>
        <taxon>Trebouxiaceae</taxon>
        <taxon>Symbiochloris</taxon>
    </lineage>
</organism>
<dbReference type="EMBL" id="JALJOQ010000032">
    <property type="protein sequence ID" value="KAK9807234.1"/>
    <property type="molecule type" value="Genomic_DNA"/>
</dbReference>
<dbReference type="PANTHER" id="PTHR33993">
    <property type="entry name" value="GLYOXALASE-RELATED"/>
    <property type="match status" value="1"/>
</dbReference>
<keyword evidence="3" id="KW-1185">Reference proteome</keyword>
<dbReference type="InterPro" id="IPR052164">
    <property type="entry name" value="Anthracycline_SecMetBiosynth"/>
</dbReference>
<evidence type="ECO:0000313" key="3">
    <source>
        <dbReference type="Proteomes" id="UP001465755"/>
    </source>
</evidence>
<dbReference type="Gene3D" id="3.10.180.10">
    <property type="entry name" value="2,3-Dihydroxybiphenyl 1,2-Dioxygenase, domain 1"/>
    <property type="match status" value="1"/>
</dbReference>
<comment type="caution">
    <text evidence="2">The sequence shown here is derived from an EMBL/GenBank/DDBJ whole genome shotgun (WGS) entry which is preliminary data.</text>
</comment>
<dbReference type="SUPFAM" id="SSF54593">
    <property type="entry name" value="Glyoxalase/Bleomycin resistance protein/Dihydroxybiphenyl dioxygenase"/>
    <property type="match status" value="1"/>
</dbReference>
<protein>
    <recommendedName>
        <fullName evidence="1">VOC domain-containing protein</fullName>
    </recommendedName>
</protein>
<feature type="domain" description="VOC" evidence="1">
    <location>
        <begin position="3"/>
        <end position="114"/>
    </location>
</feature>
<reference evidence="2 3" key="1">
    <citation type="journal article" date="2024" name="Nat. Commun.">
        <title>Phylogenomics reveals the evolutionary origins of lichenization in chlorophyte algae.</title>
        <authorList>
            <person name="Puginier C."/>
            <person name="Libourel C."/>
            <person name="Otte J."/>
            <person name="Skaloud P."/>
            <person name="Haon M."/>
            <person name="Grisel S."/>
            <person name="Petersen M."/>
            <person name="Berrin J.G."/>
            <person name="Delaux P.M."/>
            <person name="Dal Grande F."/>
            <person name="Keller J."/>
        </authorList>
    </citation>
    <scope>NUCLEOTIDE SEQUENCE [LARGE SCALE GENOMIC DNA]</scope>
    <source>
        <strain evidence="2 3">SAG 2036</strain>
    </source>
</reference>
<evidence type="ECO:0000259" key="1">
    <source>
        <dbReference type="PROSITE" id="PS51819"/>
    </source>
</evidence>
<gene>
    <name evidence="2" type="ORF">WJX73_000177</name>
</gene>
<dbReference type="InterPro" id="IPR004360">
    <property type="entry name" value="Glyas_Fos-R_dOase_dom"/>
</dbReference>
<dbReference type="PANTHER" id="PTHR33993:SF14">
    <property type="entry name" value="GB|AAF24581.1"/>
    <property type="match status" value="1"/>
</dbReference>
<dbReference type="Pfam" id="PF00903">
    <property type="entry name" value="Glyoxalase"/>
    <property type="match status" value="1"/>
</dbReference>
<accession>A0AAW1PBX6</accession>
<dbReference type="AlphaFoldDB" id="A0AAW1PBX6"/>
<name>A0AAW1PBX6_9CHLO</name>
<dbReference type="Proteomes" id="UP001465755">
    <property type="component" value="Unassembled WGS sequence"/>
</dbReference>
<sequence length="117" mass="12640">MAALRHVLLLQRDVPKAATFYSRGLGLKVKVLTERWAELEAGSTTLALKAVDGEACCSVGYSPFLTFTVKELQTTLTQLLQLGSTMDGGVQHLPRGLTAVVRAPDGHMISLFEPAEQ</sequence>